<evidence type="ECO:0000313" key="3">
    <source>
        <dbReference type="Proteomes" id="UP000007962"/>
    </source>
</evidence>
<sequence length="185" mass="19559">MCLGILVTIALTQVLRPSPRDAALFAVVAAVLVVDRIRPVRLAVLPFPRAAVVVVLGLAIWPALALGERYGAVDVVLLSAVGIAAFLVTWRREDDLDAAILRLPDARRAAVGRAARGWAAVVVCLGLWELTAFTVIRRSAPGGDVPPSISDVLSPVFDSAAGRAVLVGAWLLAGYALLRRAGERR</sequence>
<gene>
    <name evidence="2" type="ordered locus">Bcav_0931</name>
</gene>
<organism evidence="2 3">
    <name type="scientific">Beutenbergia cavernae (strain ATCC BAA-8 / DSM 12333 / CCUG 43141 / JCM 11478 / NBRC 16432 / NCIMB 13614 / HKI 0122)</name>
    <dbReference type="NCBI Taxonomy" id="471853"/>
    <lineage>
        <taxon>Bacteria</taxon>
        <taxon>Bacillati</taxon>
        <taxon>Actinomycetota</taxon>
        <taxon>Actinomycetes</taxon>
        <taxon>Micrococcales</taxon>
        <taxon>Beutenbergiaceae</taxon>
        <taxon>Beutenbergia</taxon>
    </lineage>
</organism>
<name>C5BZM0_BEUC1</name>
<protein>
    <submittedName>
        <fullName evidence="2">Uncharacterized protein</fullName>
    </submittedName>
</protein>
<feature type="transmembrane region" description="Helical" evidence="1">
    <location>
        <begin position="70"/>
        <end position="90"/>
    </location>
</feature>
<dbReference type="STRING" id="471853.Bcav_0931"/>
<dbReference type="HOGENOM" id="CLU_1458593_0_0_11"/>
<proteinExistence type="predicted"/>
<keyword evidence="3" id="KW-1185">Reference proteome</keyword>
<feature type="transmembrane region" description="Helical" evidence="1">
    <location>
        <begin position="44"/>
        <end position="64"/>
    </location>
</feature>
<keyword evidence="1" id="KW-0472">Membrane</keyword>
<evidence type="ECO:0000313" key="2">
    <source>
        <dbReference type="EMBL" id="ACQ79192.1"/>
    </source>
</evidence>
<accession>C5BZM0</accession>
<dbReference type="KEGG" id="bcv:Bcav_0931"/>
<dbReference type="Proteomes" id="UP000007962">
    <property type="component" value="Chromosome"/>
</dbReference>
<keyword evidence="1" id="KW-0812">Transmembrane</keyword>
<feature type="transmembrane region" description="Helical" evidence="1">
    <location>
        <begin position="160"/>
        <end position="178"/>
    </location>
</feature>
<reference evidence="2 3" key="1">
    <citation type="journal article" date="2009" name="Stand. Genomic Sci.">
        <title>Complete genome sequence of Beutenbergia cavernae type strain (HKI 0122).</title>
        <authorList>
            <person name="Land M."/>
            <person name="Pukall R."/>
            <person name="Abt B."/>
            <person name="Goker M."/>
            <person name="Rohde M."/>
            <person name="Glavina Del Rio T."/>
            <person name="Tice H."/>
            <person name="Copeland A."/>
            <person name="Cheng J.F."/>
            <person name="Lucas S."/>
            <person name="Chen F."/>
            <person name="Nolan M."/>
            <person name="Bruce D."/>
            <person name="Goodwin L."/>
            <person name="Pitluck S."/>
            <person name="Ivanova N."/>
            <person name="Mavromatis K."/>
            <person name="Ovchinnikova G."/>
            <person name="Pati A."/>
            <person name="Chen A."/>
            <person name="Palaniappan K."/>
            <person name="Hauser L."/>
            <person name="Chang Y.J."/>
            <person name="Jefferies C.C."/>
            <person name="Saunders E."/>
            <person name="Brettin T."/>
            <person name="Detter J.C."/>
            <person name="Han C."/>
            <person name="Chain P."/>
            <person name="Bristow J."/>
            <person name="Eisen J.A."/>
            <person name="Markowitz V."/>
            <person name="Hugenholtz P."/>
            <person name="Kyrpides N.C."/>
            <person name="Klenk H.P."/>
            <person name="Lapidus A."/>
        </authorList>
    </citation>
    <scope>NUCLEOTIDE SEQUENCE [LARGE SCALE GENOMIC DNA]</scope>
    <source>
        <strain evidence="3">ATCC BAA-8 / DSM 12333 / NBRC 16432</strain>
    </source>
</reference>
<keyword evidence="1" id="KW-1133">Transmembrane helix</keyword>
<evidence type="ECO:0000256" key="1">
    <source>
        <dbReference type="SAM" id="Phobius"/>
    </source>
</evidence>
<feature type="transmembrane region" description="Helical" evidence="1">
    <location>
        <begin position="117"/>
        <end position="140"/>
    </location>
</feature>
<dbReference type="AlphaFoldDB" id="C5BZM0"/>
<dbReference type="EMBL" id="CP001618">
    <property type="protein sequence ID" value="ACQ79192.1"/>
    <property type="molecule type" value="Genomic_DNA"/>
</dbReference>